<dbReference type="Gene3D" id="3.40.50.2000">
    <property type="entry name" value="Glycogen Phosphorylase B"/>
    <property type="match status" value="2"/>
</dbReference>
<evidence type="ECO:0000259" key="2">
    <source>
        <dbReference type="Pfam" id="PF13439"/>
    </source>
</evidence>
<reference evidence="3 4" key="1">
    <citation type="journal article" date="2015" name="Science">
        <title>Genetic determinants of in vivo fitness and diet responsiveness in multiple human gut Bacteroides.</title>
        <authorList>
            <person name="Wu M."/>
            <person name="McNulty N.P."/>
            <person name="Rodionov D.A."/>
            <person name="Khoroshkin M.S."/>
            <person name="Griffin N.W."/>
            <person name="Cheng J."/>
            <person name="Latreille P."/>
            <person name="Kerstetter R.A."/>
            <person name="Terrapon N."/>
            <person name="Henrissat B."/>
            <person name="Osterman A.L."/>
            <person name="Gordon J.I."/>
        </authorList>
    </citation>
    <scope>NUCLEOTIDE SEQUENCE [LARGE SCALE GENOMIC DNA]</scope>
    <source>
        <strain evidence="3 4">WH2</strain>
    </source>
</reference>
<dbReference type="KEGG" id="bcel:BcellWH2_05432"/>
<gene>
    <name evidence="3" type="primary">epsD</name>
    <name evidence="3" type="ORF">BcellWH2_05432</name>
</gene>
<dbReference type="InterPro" id="IPR028098">
    <property type="entry name" value="Glyco_trans_4-like_N"/>
</dbReference>
<dbReference type="PANTHER" id="PTHR12526:SF630">
    <property type="entry name" value="GLYCOSYLTRANSFERASE"/>
    <property type="match status" value="1"/>
</dbReference>
<dbReference type="CDD" id="cd03801">
    <property type="entry name" value="GT4_PimA-like"/>
    <property type="match status" value="1"/>
</dbReference>
<dbReference type="RefSeq" id="WP_029428094.1">
    <property type="nucleotide sequence ID" value="NZ_CP012801.1"/>
</dbReference>
<accession>A0A0P0GMY1</accession>
<dbReference type="InterPro" id="IPR001296">
    <property type="entry name" value="Glyco_trans_1"/>
</dbReference>
<sequence>MKILHIIFSFNIGGSETMLVDIINKQVQKHEVTLCVINNLYDEKLLNTIDKRVKIILLNRTPSSHNLFDVLRLNYWVHHKTFQVIHCHDCNILKYVWGLFRFTTVLTVHDTHLPLEGIEYYKIVVSISYSVEKDLKQRGLKYSPIIYNGICPELILQTKHCFLEKASEVKILQIGRLEHLKKGQHLALEALAILAKNNPQHYFNLTFIGEGSSYVFLQDMSKKMGINSQVCFLGKRSRKYIYSHLKDYDILIQPSLYEGFGLTVVEAMTAGIPVLVSNIEGPMEIINNGEYGFYFNNNDSTDMANCLAYMISHQEIVNTVVRKGKIRALDFTLSKMVDKYERIYSREQ</sequence>
<dbReference type="EMBL" id="CP012801">
    <property type="protein sequence ID" value="ALJ62631.1"/>
    <property type="molecule type" value="Genomic_DNA"/>
</dbReference>
<keyword evidence="3" id="KW-0808">Transferase</keyword>
<dbReference type="Proteomes" id="UP000061809">
    <property type="component" value="Chromosome"/>
</dbReference>
<organism evidence="3 4">
    <name type="scientific">Bacteroides cellulosilyticus</name>
    <dbReference type="NCBI Taxonomy" id="246787"/>
    <lineage>
        <taxon>Bacteria</taxon>
        <taxon>Pseudomonadati</taxon>
        <taxon>Bacteroidota</taxon>
        <taxon>Bacteroidia</taxon>
        <taxon>Bacteroidales</taxon>
        <taxon>Bacteroidaceae</taxon>
        <taxon>Bacteroides</taxon>
    </lineage>
</organism>
<dbReference type="PANTHER" id="PTHR12526">
    <property type="entry name" value="GLYCOSYLTRANSFERASE"/>
    <property type="match status" value="1"/>
</dbReference>
<evidence type="ECO:0000313" key="4">
    <source>
        <dbReference type="Proteomes" id="UP000061809"/>
    </source>
</evidence>
<proteinExistence type="predicted"/>
<name>A0A0P0GMY1_9BACE</name>
<dbReference type="Pfam" id="PF13439">
    <property type="entry name" value="Glyco_transf_4"/>
    <property type="match status" value="1"/>
</dbReference>
<feature type="domain" description="Glycosyltransferase subfamily 4-like N-terminal" evidence="2">
    <location>
        <begin position="12"/>
        <end position="152"/>
    </location>
</feature>
<evidence type="ECO:0000259" key="1">
    <source>
        <dbReference type="Pfam" id="PF00534"/>
    </source>
</evidence>
<dbReference type="SUPFAM" id="SSF53756">
    <property type="entry name" value="UDP-Glycosyltransferase/glycogen phosphorylase"/>
    <property type="match status" value="1"/>
</dbReference>
<dbReference type="AlphaFoldDB" id="A0A0P0GMY1"/>
<dbReference type="Pfam" id="PF00534">
    <property type="entry name" value="Glycos_transf_1"/>
    <property type="match status" value="1"/>
</dbReference>
<feature type="domain" description="Glycosyl transferase family 1" evidence="1">
    <location>
        <begin position="167"/>
        <end position="324"/>
    </location>
</feature>
<keyword evidence="3" id="KW-0328">Glycosyltransferase</keyword>
<dbReference type="GO" id="GO:0016757">
    <property type="term" value="F:glycosyltransferase activity"/>
    <property type="evidence" value="ECO:0007669"/>
    <property type="project" value="UniProtKB-KW"/>
</dbReference>
<evidence type="ECO:0000313" key="3">
    <source>
        <dbReference type="EMBL" id="ALJ62631.1"/>
    </source>
</evidence>
<protein>
    <submittedName>
        <fullName evidence="3">Putative glycosyltransferase EpsD</fullName>
        <ecNumber evidence="3">2.4.-.-</ecNumber>
    </submittedName>
</protein>
<dbReference type="PATRIC" id="fig|246787.4.peg.5604"/>
<dbReference type="EC" id="2.4.-.-" evidence="3"/>